<dbReference type="PANTHER" id="PTHR43490:SF99">
    <property type="entry name" value="SHORT-CHAIN DEHYDROGENASE_REDUCTASE"/>
    <property type="match status" value="1"/>
</dbReference>
<sequence length="269" mass="29308">MPAQAFKTILVTGANKGIGFHAARLLSEKLPSTTILLGSRSISNAESALQKLRSSSTNQYTNLIPIQLDVSDAQSVDRAAKDVETKYGSLDVLLNNAGIANDNPKEVFEVNLFGVKRTIEAFEPLLKKVSDPRIVVVSSEVGKGGLDLMTPDLQSTFTNIDSLTWSTISDLAEDYLSSSPTRKWPNPAQTYGSYGVSKTFVSAWSRLYAKQHPEIRLAVVCPGYCQTDLAPQGVRSAEAGGKSVIFPVLEDKWEQGGFYRDAEPLKYIS</sequence>
<dbReference type="GO" id="GO:0016020">
    <property type="term" value="C:membrane"/>
    <property type="evidence" value="ECO:0007669"/>
    <property type="project" value="TreeGrafter"/>
</dbReference>
<dbReference type="Gene3D" id="3.40.50.720">
    <property type="entry name" value="NAD(P)-binding Rossmann-like Domain"/>
    <property type="match status" value="1"/>
</dbReference>
<dbReference type="GO" id="GO:0016491">
    <property type="term" value="F:oxidoreductase activity"/>
    <property type="evidence" value="ECO:0007669"/>
    <property type="project" value="UniProtKB-KW"/>
</dbReference>
<dbReference type="PRINTS" id="PR00081">
    <property type="entry name" value="GDHRDH"/>
</dbReference>
<accession>A0AAD5S7I6</accession>
<evidence type="ECO:0000256" key="2">
    <source>
        <dbReference type="ARBA" id="ARBA00022857"/>
    </source>
</evidence>
<dbReference type="InterPro" id="IPR002347">
    <property type="entry name" value="SDR_fam"/>
</dbReference>
<dbReference type="InterPro" id="IPR036291">
    <property type="entry name" value="NAD(P)-bd_dom_sf"/>
</dbReference>
<evidence type="ECO:0008006" key="6">
    <source>
        <dbReference type="Google" id="ProtNLM"/>
    </source>
</evidence>
<dbReference type="PANTHER" id="PTHR43490">
    <property type="entry name" value="(+)-NEOMENTHOL DEHYDROGENASE"/>
    <property type="match status" value="1"/>
</dbReference>
<dbReference type="SUPFAM" id="SSF51735">
    <property type="entry name" value="NAD(P)-binding Rossmann-fold domains"/>
    <property type="match status" value="1"/>
</dbReference>
<evidence type="ECO:0000313" key="4">
    <source>
        <dbReference type="EMBL" id="KAJ3048449.1"/>
    </source>
</evidence>
<evidence type="ECO:0000256" key="1">
    <source>
        <dbReference type="ARBA" id="ARBA00006484"/>
    </source>
</evidence>
<comment type="similarity">
    <text evidence="1">Belongs to the short-chain dehydrogenases/reductases (SDR) family.</text>
</comment>
<dbReference type="Pfam" id="PF00106">
    <property type="entry name" value="adh_short"/>
    <property type="match status" value="1"/>
</dbReference>
<comment type="caution">
    <text evidence="4">The sequence shown here is derived from an EMBL/GenBank/DDBJ whole genome shotgun (WGS) entry which is preliminary data.</text>
</comment>
<protein>
    <recommendedName>
        <fullName evidence="6">NAD(P)-binding protein</fullName>
    </recommendedName>
</protein>
<dbReference type="AlphaFoldDB" id="A0AAD5S7I6"/>
<evidence type="ECO:0000313" key="5">
    <source>
        <dbReference type="Proteomes" id="UP001212841"/>
    </source>
</evidence>
<proteinExistence type="inferred from homology"/>
<dbReference type="Proteomes" id="UP001212841">
    <property type="component" value="Unassembled WGS sequence"/>
</dbReference>
<name>A0AAD5S7I6_9FUNG</name>
<evidence type="ECO:0000256" key="3">
    <source>
        <dbReference type="ARBA" id="ARBA00023002"/>
    </source>
</evidence>
<dbReference type="EMBL" id="JADGJD010000790">
    <property type="protein sequence ID" value="KAJ3048449.1"/>
    <property type="molecule type" value="Genomic_DNA"/>
</dbReference>
<keyword evidence="5" id="KW-1185">Reference proteome</keyword>
<organism evidence="4 5">
    <name type="scientific">Rhizophlyctis rosea</name>
    <dbReference type="NCBI Taxonomy" id="64517"/>
    <lineage>
        <taxon>Eukaryota</taxon>
        <taxon>Fungi</taxon>
        <taxon>Fungi incertae sedis</taxon>
        <taxon>Chytridiomycota</taxon>
        <taxon>Chytridiomycota incertae sedis</taxon>
        <taxon>Chytridiomycetes</taxon>
        <taxon>Rhizophlyctidales</taxon>
        <taxon>Rhizophlyctidaceae</taxon>
        <taxon>Rhizophlyctis</taxon>
    </lineage>
</organism>
<gene>
    <name evidence="4" type="ORF">HK097_010531</name>
</gene>
<keyword evidence="2" id="KW-0521">NADP</keyword>
<keyword evidence="3" id="KW-0560">Oxidoreductase</keyword>
<reference evidence="4" key="1">
    <citation type="submission" date="2020-05" db="EMBL/GenBank/DDBJ databases">
        <title>Phylogenomic resolution of chytrid fungi.</title>
        <authorList>
            <person name="Stajich J.E."/>
            <person name="Amses K."/>
            <person name="Simmons R."/>
            <person name="Seto K."/>
            <person name="Myers J."/>
            <person name="Bonds A."/>
            <person name="Quandt C.A."/>
            <person name="Barry K."/>
            <person name="Liu P."/>
            <person name="Grigoriev I."/>
            <person name="Longcore J.E."/>
            <person name="James T.Y."/>
        </authorList>
    </citation>
    <scope>NUCLEOTIDE SEQUENCE</scope>
    <source>
        <strain evidence="4">JEL0318</strain>
    </source>
</reference>